<dbReference type="Gene3D" id="2.30.30.90">
    <property type="match status" value="1"/>
</dbReference>
<reference evidence="3" key="1">
    <citation type="submission" date="2022-01" db="EMBL/GenBank/DDBJ databases">
        <title>Complete genome of Methanomicrobium antiquum DSM 21220.</title>
        <authorList>
            <person name="Chen S.-C."/>
            <person name="You Y.-T."/>
            <person name="Zhou Y.-Z."/>
            <person name="Lai M.-C."/>
        </authorList>
    </citation>
    <scope>NUCLEOTIDE SEQUENCE</scope>
    <source>
        <strain evidence="3">DSM 21220</strain>
    </source>
</reference>
<feature type="domain" description="Ferrous iron transporter FeoA-like" evidence="2">
    <location>
        <begin position="3"/>
        <end position="73"/>
    </location>
</feature>
<dbReference type="PANTHER" id="PTHR43151">
    <property type="entry name" value="FEOA FAMILY PROTEIN"/>
    <property type="match status" value="1"/>
</dbReference>
<dbReference type="InterPro" id="IPR053184">
    <property type="entry name" value="FeoA-like"/>
</dbReference>
<dbReference type="SMART" id="SM00899">
    <property type="entry name" value="FeoA"/>
    <property type="match status" value="1"/>
</dbReference>
<dbReference type="AlphaFoldDB" id="A0AAF0FQC6"/>
<sequence length="74" mass="7738">MQTILTGLLKNETAIVKKVEGGAGVKQQLSLRGLCEGVKIRMIDCTCGPVVLDINGSTLALGRGIAGKIIVDRC</sequence>
<dbReference type="GO" id="GO:0046914">
    <property type="term" value="F:transition metal ion binding"/>
    <property type="evidence" value="ECO:0007669"/>
    <property type="project" value="InterPro"/>
</dbReference>
<accession>A0AAF0FQC6</accession>
<dbReference type="GeneID" id="79950895"/>
<name>A0AAF0FQC6_9EURY</name>
<gene>
    <name evidence="3" type="ORF">L1994_10815</name>
</gene>
<dbReference type="PANTHER" id="PTHR43151:SF1">
    <property type="entry name" value="SSR2333 PROTEIN"/>
    <property type="match status" value="1"/>
</dbReference>
<protein>
    <submittedName>
        <fullName evidence="3">Ferrous iron transport protein A</fullName>
    </submittedName>
</protein>
<dbReference type="RefSeq" id="WP_278099451.1">
    <property type="nucleotide sequence ID" value="NZ_CP091092.1"/>
</dbReference>
<dbReference type="EMBL" id="CP091092">
    <property type="protein sequence ID" value="WFN36617.1"/>
    <property type="molecule type" value="Genomic_DNA"/>
</dbReference>
<dbReference type="InterPro" id="IPR008988">
    <property type="entry name" value="Transcriptional_repressor_C"/>
</dbReference>
<keyword evidence="1" id="KW-0408">Iron</keyword>
<dbReference type="InterPro" id="IPR038157">
    <property type="entry name" value="FeoA_core_dom"/>
</dbReference>
<dbReference type="InterPro" id="IPR007167">
    <property type="entry name" value="Fe-transptr_FeoA-like"/>
</dbReference>
<keyword evidence="4" id="KW-1185">Reference proteome</keyword>
<organism evidence="3 4">
    <name type="scientific">Methanomicrobium antiquum</name>
    <dbReference type="NCBI Taxonomy" id="487686"/>
    <lineage>
        <taxon>Archaea</taxon>
        <taxon>Methanobacteriati</taxon>
        <taxon>Methanobacteriota</taxon>
        <taxon>Stenosarchaea group</taxon>
        <taxon>Methanomicrobia</taxon>
        <taxon>Methanomicrobiales</taxon>
        <taxon>Methanomicrobiaceae</taxon>
        <taxon>Methanomicrobium</taxon>
    </lineage>
</organism>
<evidence type="ECO:0000313" key="3">
    <source>
        <dbReference type="EMBL" id="WFN36617.1"/>
    </source>
</evidence>
<evidence type="ECO:0000313" key="4">
    <source>
        <dbReference type="Proteomes" id="UP001218895"/>
    </source>
</evidence>
<proteinExistence type="predicted"/>
<evidence type="ECO:0000256" key="1">
    <source>
        <dbReference type="ARBA" id="ARBA00023004"/>
    </source>
</evidence>
<dbReference type="Pfam" id="PF04023">
    <property type="entry name" value="FeoA"/>
    <property type="match status" value="1"/>
</dbReference>
<dbReference type="KEGG" id="manq:L1994_10815"/>
<dbReference type="Proteomes" id="UP001218895">
    <property type="component" value="Chromosome"/>
</dbReference>
<evidence type="ECO:0000259" key="2">
    <source>
        <dbReference type="SMART" id="SM00899"/>
    </source>
</evidence>
<dbReference type="SUPFAM" id="SSF50037">
    <property type="entry name" value="C-terminal domain of transcriptional repressors"/>
    <property type="match status" value="1"/>
</dbReference>